<name>A0A7C9EFH8_OPUST</name>
<proteinExistence type="predicted"/>
<evidence type="ECO:0000313" key="1">
    <source>
        <dbReference type="EMBL" id="MBA4664443.1"/>
    </source>
</evidence>
<protein>
    <submittedName>
        <fullName evidence="1">Uncharacterized protein</fullName>
    </submittedName>
</protein>
<reference evidence="1" key="2">
    <citation type="submission" date="2020-07" db="EMBL/GenBank/DDBJ databases">
        <authorList>
            <person name="Vera ALvarez R."/>
            <person name="Arias-Moreno D.M."/>
            <person name="Jimenez-Jacinto V."/>
            <person name="Jimenez-Bremont J.F."/>
            <person name="Swaminathan K."/>
            <person name="Moose S.P."/>
            <person name="Guerrero-Gonzalez M.L."/>
            <person name="Marino-Ramirez L."/>
            <person name="Landsman D."/>
            <person name="Rodriguez-Kessler M."/>
            <person name="Delgado-Sanchez P."/>
        </authorList>
    </citation>
    <scope>NUCLEOTIDE SEQUENCE</scope>
    <source>
        <tissue evidence="1">Cladode</tissue>
    </source>
</reference>
<organism evidence="1">
    <name type="scientific">Opuntia streptacantha</name>
    <name type="common">Prickly pear cactus</name>
    <name type="synonym">Opuntia cardona</name>
    <dbReference type="NCBI Taxonomy" id="393608"/>
    <lineage>
        <taxon>Eukaryota</taxon>
        <taxon>Viridiplantae</taxon>
        <taxon>Streptophyta</taxon>
        <taxon>Embryophyta</taxon>
        <taxon>Tracheophyta</taxon>
        <taxon>Spermatophyta</taxon>
        <taxon>Magnoliopsida</taxon>
        <taxon>eudicotyledons</taxon>
        <taxon>Gunneridae</taxon>
        <taxon>Pentapetalae</taxon>
        <taxon>Caryophyllales</taxon>
        <taxon>Cactineae</taxon>
        <taxon>Cactaceae</taxon>
        <taxon>Opuntioideae</taxon>
        <taxon>Opuntia</taxon>
    </lineage>
</organism>
<sequence length="100" mass="11609">MKESCQTYLNRFHRRGVVTTSKQQKISIYDACHPTITVKLGQSSLFHYFSYLFNLFPHISIGINIRQNDINAIIPWLELKEMLGYPFSHVNITMSLTCAQ</sequence>
<accession>A0A7C9EFH8</accession>
<dbReference type="EMBL" id="GISG01223773">
    <property type="protein sequence ID" value="MBA4664443.1"/>
    <property type="molecule type" value="Transcribed_RNA"/>
</dbReference>
<dbReference type="AlphaFoldDB" id="A0A7C9EFH8"/>
<reference evidence="1" key="1">
    <citation type="journal article" date="2013" name="J. Plant Res.">
        <title>Effect of fungi and light on seed germination of three Opuntia species from semiarid lands of central Mexico.</title>
        <authorList>
            <person name="Delgado-Sanchez P."/>
            <person name="Jimenez-Bremont J.F."/>
            <person name="Guerrero-Gonzalez Mde L."/>
            <person name="Flores J."/>
        </authorList>
    </citation>
    <scope>NUCLEOTIDE SEQUENCE</scope>
    <source>
        <tissue evidence="1">Cladode</tissue>
    </source>
</reference>